<protein>
    <submittedName>
        <fullName evidence="10">Aminopeptidase</fullName>
    </submittedName>
</protein>
<keyword evidence="6" id="KW-0645">Protease</keyword>
<accession>A0A7C4CAT0</accession>
<evidence type="ECO:0000256" key="7">
    <source>
        <dbReference type="ARBA" id="ARBA00022723"/>
    </source>
</evidence>
<evidence type="ECO:0000256" key="2">
    <source>
        <dbReference type="ARBA" id="ARBA00001946"/>
    </source>
</evidence>
<dbReference type="PANTHER" id="PTHR34448">
    <property type="entry name" value="AMINOPEPTIDASE"/>
    <property type="match status" value="1"/>
</dbReference>
<gene>
    <name evidence="10" type="ORF">ENS41_02580</name>
</gene>
<keyword evidence="5 10" id="KW-0031">Aminopeptidase</keyword>
<organism evidence="10">
    <name type="scientific">candidate division WOR-3 bacterium</name>
    <dbReference type="NCBI Taxonomy" id="2052148"/>
    <lineage>
        <taxon>Bacteria</taxon>
        <taxon>Bacteria division WOR-3</taxon>
    </lineage>
</organism>
<sequence>MKDPRVARMASVICSYSLSLKTGDRLAIHAMPDGIPLAREVFANALALGALPHLRLLDPDTDEILYRHGSDEQLRHVPEFERVELETIDARLAIRCESNPLALASVPAPRLALGRSSRGPLLNRLLERKASGELRTCITRFPNTAAAQAAGMALAEYEEFVFRACFLDRADPVKAWQELSKEQQRLADFLGGVRRLRVEAEDTALELSVAGRHWVNSDGKANFPSGEVFTGPVEDSAEGRIRFDIPAFNSGRKVEGVLLEFSRGRVVAARADTGNDLLTALLETDAGAGALGEFAFGLNPAVTRATGEILFDEKIGGTIHLALGAGYPETGSLNRSAIHWDLIKDMHRGRVLADGQTIYENGRFII</sequence>
<dbReference type="InterPro" id="IPR000787">
    <property type="entry name" value="Peptidase_M29"/>
</dbReference>
<dbReference type="AlphaFoldDB" id="A0A7C4CAT0"/>
<proteinExistence type="inferred from homology"/>
<dbReference type="GO" id="GO:0004177">
    <property type="term" value="F:aminopeptidase activity"/>
    <property type="evidence" value="ECO:0007669"/>
    <property type="project" value="UniProtKB-KW"/>
</dbReference>
<evidence type="ECO:0000313" key="10">
    <source>
        <dbReference type="EMBL" id="HGK27823.1"/>
    </source>
</evidence>
<comment type="cofactor">
    <cofactor evidence="1">
        <name>Co(2+)</name>
        <dbReference type="ChEBI" id="CHEBI:48828"/>
    </cofactor>
</comment>
<evidence type="ECO:0000256" key="3">
    <source>
        <dbReference type="ARBA" id="ARBA00001947"/>
    </source>
</evidence>
<name>A0A7C4CAT0_UNCW3</name>
<dbReference type="PRINTS" id="PR00919">
    <property type="entry name" value="THERMOPTASE"/>
</dbReference>
<keyword evidence="8" id="KW-0378">Hydrolase</keyword>
<comment type="similarity">
    <text evidence="4">Belongs to the peptidase M29 family.</text>
</comment>
<evidence type="ECO:0000256" key="9">
    <source>
        <dbReference type="ARBA" id="ARBA00023049"/>
    </source>
</evidence>
<comment type="cofactor">
    <cofactor evidence="3">
        <name>Zn(2+)</name>
        <dbReference type="ChEBI" id="CHEBI:29105"/>
    </cofactor>
</comment>
<evidence type="ECO:0000256" key="1">
    <source>
        <dbReference type="ARBA" id="ARBA00001941"/>
    </source>
</evidence>
<evidence type="ECO:0000256" key="6">
    <source>
        <dbReference type="ARBA" id="ARBA00022670"/>
    </source>
</evidence>
<dbReference type="SUPFAM" id="SSF144052">
    <property type="entry name" value="Thermophilic metalloprotease-like"/>
    <property type="match status" value="1"/>
</dbReference>
<dbReference type="GO" id="GO:0008237">
    <property type="term" value="F:metallopeptidase activity"/>
    <property type="evidence" value="ECO:0007669"/>
    <property type="project" value="UniProtKB-KW"/>
</dbReference>
<dbReference type="EMBL" id="DSUT01000043">
    <property type="protein sequence ID" value="HGK27823.1"/>
    <property type="molecule type" value="Genomic_DNA"/>
</dbReference>
<reference evidence="10" key="1">
    <citation type="journal article" date="2020" name="mSystems">
        <title>Genome- and Community-Level Interaction Insights into Carbon Utilization and Element Cycling Functions of Hydrothermarchaeota in Hydrothermal Sediment.</title>
        <authorList>
            <person name="Zhou Z."/>
            <person name="Liu Y."/>
            <person name="Xu W."/>
            <person name="Pan J."/>
            <person name="Luo Z.H."/>
            <person name="Li M."/>
        </authorList>
    </citation>
    <scope>NUCLEOTIDE SEQUENCE [LARGE SCALE GENOMIC DNA]</scope>
    <source>
        <strain evidence="10">SpSt-488</strain>
    </source>
</reference>
<keyword evidence="9" id="KW-0482">Metalloprotease</keyword>
<evidence type="ECO:0000256" key="5">
    <source>
        <dbReference type="ARBA" id="ARBA00022438"/>
    </source>
</evidence>
<dbReference type="GO" id="GO:0046872">
    <property type="term" value="F:metal ion binding"/>
    <property type="evidence" value="ECO:0007669"/>
    <property type="project" value="UniProtKB-KW"/>
</dbReference>
<keyword evidence="7" id="KW-0479">Metal-binding</keyword>
<dbReference type="Pfam" id="PF02073">
    <property type="entry name" value="Peptidase_M29"/>
    <property type="match status" value="1"/>
</dbReference>
<evidence type="ECO:0000256" key="4">
    <source>
        <dbReference type="ARBA" id="ARBA00008236"/>
    </source>
</evidence>
<dbReference type="InterPro" id="IPR035097">
    <property type="entry name" value="M29_N-terminal"/>
</dbReference>
<evidence type="ECO:0000256" key="8">
    <source>
        <dbReference type="ARBA" id="ARBA00022801"/>
    </source>
</evidence>
<dbReference type="Gene3D" id="3.40.1830.10">
    <property type="entry name" value="Thermophilic metalloprotease (M29)"/>
    <property type="match status" value="1"/>
</dbReference>
<dbReference type="PANTHER" id="PTHR34448:SF1">
    <property type="entry name" value="BLL6088 PROTEIN"/>
    <property type="match status" value="1"/>
</dbReference>
<dbReference type="InterPro" id="IPR052170">
    <property type="entry name" value="M29_Exopeptidase"/>
</dbReference>
<comment type="cofactor">
    <cofactor evidence="2">
        <name>Mg(2+)</name>
        <dbReference type="ChEBI" id="CHEBI:18420"/>
    </cofactor>
</comment>
<comment type="caution">
    <text evidence="10">The sequence shown here is derived from an EMBL/GenBank/DDBJ whole genome shotgun (WGS) entry which is preliminary data.</text>
</comment>
<dbReference type="GO" id="GO:0006508">
    <property type="term" value="P:proteolysis"/>
    <property type="evidence" value="ECO:0007669"/>
    <property type="project" value="UniProtKB-KW"/>
</dbReference>